<proteinExistence type="predicted"/>
<evidence type="ECO:0000313" key="2">
    <source>
        <dbReference type="EMBL" id="KAJ5211412.1"/>
    </source>
</evidence>
<feature type="compositionally biased region" description="Basic and acidic residues" evidence="1">
    <location>
        <begin position="78"/>
        <end position="94"/>
    </location>
</feature>
<dbReference type="AlphaFoldDB" id="A0A9W9T6J9"/>
<name>A0A9W9T6J9_9EURO</name>
<comment type="caution">
    <text evidence="2">The sequence shown here is derived from an EMBL/GenBank/DDBJ whole genome shotgun (WGS) entry which is preliminary data.</text>
</comment>
<dbReference type="EMBL" id="JAPQKP010000001">
    <property type="protein sequence ID" value="KAJ5211412.1"/>
    <property type="molecule type" value="Genomic_DNA"/>
</dbReference>
<evidence type="ECO:0000256" key="1">
    <source>
        <dbReference type="SAM" id="MobiDB-lite"/>
    </source>
</evidence>
<reference evidence="2" key="2">
    <citation type="journal article" date="2023" name="IMA Fungus">
        <title>Comparative genomic study of the Penicillium genus elucidates a diverse pangenome and 15 lateral gene transfer events.</title>
        <authorList>
            <person name="Petersen C."/>
            <person name="Sorensen T."/>
            <person name="Nielsen M.R."/>
            <person name="Sondergaard T.E."/>
            <person name="Sorensen J.L."/>
            <person name="Fitzpatrick D.A."/>
            <person name="Frisvad J.C."/>
            <person name="Nielsen K.L."/>
        </authorList>
    </citation>
    <scope>NUCLEOTIDE SEQUENCE</scope>
    <source>
        <strain evidence="2">IBT 16849</strain>
    </source>
</reference>
<accession>A0A9W9T6J9</accession>
<dbReference type="Proteomes" id="UP001150879">
    <property type="component" value="Unassembled WGS sequence"/>
</dbReference>
<feature type="compositionally biased region" description="Basic residues" evidence="1">
    <location>
        <begin position="95"/>
        <end position="104"/>
    </location>
</feature>
<protein>
    <submittedName>
        <fullName evidence="2">Uncharacterized protein</fullName>
    </submittedName>
</protein>
<dbReference type="OrthoDB" id="4365918at2759"/>
<reference evidence="2" key="1">
    <citation type="submission" date="2022-11" db="EMBL/GenBank/DDBJ databases">
        <authorList>
            <person name="Petersen C."/>
        </authorList>
    </citation>
    <scope>NUCLEOTIDE SEQUENCE</scope>
    <source>
        <strain evidence="2">IBT 16849</strain>
    </source>
</reference>
<organism evidence="2 3">
    <name type="scientific">Penicillium cf. griseofulvum</name>
    <dbReference type="NCBI Taxonomy" id="2972120"/>
    <lineage>
        <taxon>Eukaryota</taxon>
        <taxon>Fungi</taxon>
        <taxon>Dikarya</taxon>
        <taxon>Ascomycota</taxon>
        <taxon>Pezizomycotina</taxon>
        <taxon>Eurotiomycetes</taxon>
        <taxon>Eurotiomycetidae</taxon>
        <taxon>Eurotiales</taxon>
        <taxon>Aspergillaceae</taxon>
        <taxon>Penicillium</taxon>
    </lineage>
</organism>
<sequence>MEEAYLSLAAGKIRELLLICGIGDCNDEPIKQHIIGISHFVRARRLQLGITDPPPLPTPKSIPNLEAMRGSYQLLPTAEKRQRADYSRLDAPTHEKKRKKRTKSKKAESTREPERRQGGTVVAREEATSAEISSTIDTNTALSTPRAGTPFIVENIIVNYLKINDPLGRYGHLATQVTMTASVRKTQSYVDDIVKLQCLDAVQLIKQENALSTSKGIQSRFNETVYWDIIMKGSELLDPKELPIPKGPLGEFTMAEKFATRRFMMEAGYGLSAANQRQCRLFQKRLFEMRNAGVDKVLLYRPKKFDLFCKSFSSEHGTDLVEIEEKYGCHIKQLEERVVEESKGDLTRGVKYIGIAIWGERGQITMKNTIRHKNIERT</sequence>
<feature type="compositionally biased region" description="Basic and acidic residues" evidence="1">
    <location>
        <begin position="105"/>
        <end position="127"/>
    </location>
</feature>
<gene>
    <name evidence="2" type="ORF">N7472_001551</name>
</gene>
<evidence type="ECO:0000313" key="3">
    <source>
        <dbReference type="Proteomes" id="UP001150879"/>
    </source>
</evidence>
<feature type="region of interest" description="Disordered" evidence="1">
    <location>
        <begin position="76"/>
        <end position="130"/>
    </location>
</feature>
<keyword evidence="3" id="KW-1185">Reference proteome</keyword>